<keyword evidence="3" id="KW-0697">Rotamase</keyword>
<dbReference type="GO" id="GO:0016018">
    <property type="term" value="F:cyclosporin A binding"/>
    <property type="evidence" value="ECO:0007669"/>
    <property type="project" value="TreeGrafter"/>
</dbReference>
<dbReference type="AlphaFoldDB" id="A0A7J6TWX7"/>
<organism evidence="7 8">
    <name type="scientific">Perkinsus olseni</name>
    <name type="common">Perkinsus atlanticus</name>
    <dbReference type="NCBI Taxonomy" id="32597"/>
    <lineage>
        <taxon>Eukaryota</taxon>
        <taxon>Sar</taxon>
        <taxon>Alveolata</taxon>
        <taxon>Perkinsozoa</taxon>
        <taxon>Perkinsea</taxon>
        <taxon>Perkinsida</taxon>
        <taxon>Perkinsidae</taxon>
        <taxon>Perkinsus</taxon>
    </lineage>
</organism>
<dbReference type="InterPro" id="IPR020568">
    <property type="entry name" value="Ribosomal_Su5_D2-typ_SF"/>
</dbReference>
<evidence type="ECO:0000313" key="8">
    <source>
        <dbReference type="Proteomes" id="UP000574390"/>
    </source>
</evidence>
<dbReference type="InterPro" id="IPR020892">
    <property type="entry name" value="Cyclophilin-type_PPIase_CS"/>
</dbReference>
<comment type="caution">
    <text evidence="7">The sequence shown here is derived from an EMBL/GenBank/DDBJ whole genome shotgun (WGS) entry which is preliminary data.</text>
</comment>
<evidence type="ECO:0000256" key="3">
    <source>
        <dbReference type="ARBA" id="ARBA00023110"/>
    </source>
</evidence>
<dbReference type="Proteomes" id="UP000574390">
    <property type="component" value="Unassembled WGS sequence"/>
</dbReference>
<dbReference type="FunFam" id="2.40.100.10:FF:000002">
    <property type="entry name" value="Peptidyl-prolyl cis-trans isomerase"/>
    <property type="match status" value="1"/>
</dbReference>
<dbReference type="SUPFAM" id="SSF50891">
    <property type="entry name" value="Cyclophilin-like"/>
    <property type="match status" value="1"/>
</dbReference>
<dbReference type="PROSITE" id="PS00170">
    <property type="entry name" value="CSA_PPIASE_1"/>
    <property type="match status" value="1"/>
</dbReference>
<name>A0A7J6TWX7_PEROL</name>
<evidence type="ECO:0000256" key="1">
    <source>
        <dbReference type="ARBA" id="ARBA00007365"/>
    </source>
</evidence>
<feature type="non-terminal residue" evidence="7">
    <location>
        <position position="610"/>
    </location>
</feature>
<keyword evidence="5" id="KW-0812">Transmembrane</keyword>
<dbReference type="GO" id="GO:0005737">
    <property type="term" value="C:cytoplasm"/>
    <property type="evidence" value="ECO:0007669"/>
    <property type="project" value="TreeGrafter"/>
</dbReference>
<dbReference type="InterPro" id="IPR027408">
    <property type="entry name" value="PNPase/RNase_PH_dom_sf"/>
</dbReference>
<feature type="transmembrane region" description="Helical" evidence="5">
    <location>
        <begin position="260"/>
        <end position="279"/>
    </location>
</feature>
<dbReference type="CDD" id="cd01926">
    <property type="entry name" value="cyclophilin_ABH_like"/>
    <property type="match status" value="1"/>
</dbReference>
<evidence type="ECO:0000313" key="7">
    <source>
        <dbReference type="EMBL" id="KAF4748916.1"/>
    </source>
</evidence>
<feature type="non-terminal residue" evidence="7">
    <location>
        <position position="1"/>
    </location>
</feature>
<dbReference type="GO" id="GO:0006457">
    <property type="term" value="P:protein folding"/>
    <property type="evidence" value="ECO:0007669"/>
    <property type="project" value="InterPro"/>
</dbReference>
<gene>
    <name evidence="7" type="ORF">FOZ62_026679</name>
</gene>
<dbReference type="EC" id="5.2.1.8" evidence="2"/>
<feature type="transmembrane region" description="Helical" evidence="5">
    <location>
        <begin position="324"/>
        <end position="348"/>
    </location>
</feature>
<feature type="domain" description="PPIase cyclophilin-type" evidence="6">
    <location>
        <begin position="98"/>
        <end position="261"/>
    </location>
</feature>
<evidence type="ECO:0000256" key="5">
    <source>
        <dbReference type="SAM" id="Phobius"/>
    </source>
</evidence>
<comment type="similarity">
    <text evidence="1">Belongs to the cyclophilin-type PPIase family.</text>
</comment>
<dbReference type="InterPro" id="IPR029000">
    <property type="entry name" value="Cyclophilin-like_dom_sf"/>
</dbReference>
<evidence type="ECO:0000259" key="6">
    <source>
        <dbReference type="PROSITE" id="PS50072"/>
    </source>
</evidence>
<keyword evidence="5" id="KW-1133">Transmembrane helix</keyword>
<dbReference type="SUPFAM" id="SSF54211">
    <property type="entry name" value="Ribosomal protein S5 domain 2-like"/>
    <property type="match status" value="1"/>
</dbReference>
<dbReference type="PANTHER" id="PTHR11071:SF561">
    <property type="entry name" value="PEPTIDYL-PROLYL CIS-TRANS ISOMERASE D-RELATED"/>
    <property type="match status" value="1"/>
</dbReference>
<dbReference type="PROSITE" id="PS50072">
    <property type="entry name" value="CSA_PPIASE_2"/>
    <property type="match status" value="1"/>
</dbReference>
<dbReference type="Gene3D" id="3.30.230.70">
    <property type="entry name" value="GHMP Kinase, N-terminal domain"/>
    <property type="match status" value="1"/>
</dbReference>
<dbReference type="Gene3D" id="2.40.100.10">
    <property type="entry name" value="Cyclophilin-like"/>
    <property type="match status" value="1"/>
</dbReference>
<keyword evidence="4" id="KW-0413">Isomerase</keyword>
<dbReference type="InterPro" id="IPR001247">
    <property type="entry name" value="ExoRNase_PH_dom1"/>
</dbReference>
<dbReference type="EMBL" id="JABANM010004653">
    <property type="protein sequence ID" value="KAF4748916.1"/>
    <property type="molecule type" value="Genomic_DNA"/>
</dbReference>
<dbReference type="InterPro" id="IPR002130">
    <property type="entry name" value="Cyclophilin-type_PPIase_dom"/>
</dbReference>
<protein>
    <recommendedName>
        <fullName evidence="2">peptidylprolyl isomerase</fullName>
        <ecNumber evidence="2">5.2.1.8</ecNumber>
    </recommendedName>
</protein>
<keyword evidence="5" id="KW-0472">Membrane</keyword>
<proteinExistence type="inferred from homology"/>
<reference evidence="7 8" key="1">
    <citation type="submission" date="2020-04" db="EMBL/GenBank/DDBJ databases">
        <title>Perkinsus olseni comparative genomics.</title>
        <authorList>
            <person name="Bogema D.R."/>
        </authorList>
    </citation>
    <scope>NUCLEOTIDE SEQUENCE [LARGE SCALE GENOMIC DNA]</scope>
    <source>
        <strain evidence="7">ATCC PRA-205</strain>
    </source>
</reference>
<accession>A0A7J6TWX7</accession>
<evidence type="ECO:0000256" key="2">
    <source>
        <dbReference type="ARBA" id="ARBA00013194"/>
    </source>
</evidence>
<sequence length="610" mass="65066">SRIIRCTGEGADIASASTAALSREYFHASDAVVIRKMEEYSSSTPMEWQCPTGGGGSIEHRAVAVLALKGHRDDDDRAIEATGIASYSSSTMSNPTVYFDITIGGAPAGRITFELFADVVPKTAENFRALCTGEKGIGKSGKPLCYKGSSFHRIIKEFMCQGGDFTAGNGTGGESIYGSKFEDENFKIHHSGPGDLSMANAGRNTNGSQFFITTIKCTWLDGKHVVFGKVKDGMDVVKKMEAVGSSSGKTSAPVVIADCGALVALNMGSFLCIMLGVVLAQLRAESCEEPLSAYLTALAFFALFQAFVFLYIGTTEYGSDVMWAGITLVLFTISMVQFIVLAWGTLIISQNIGFLGVHQCVKCMDPITNVEREGYKCLPGDACKSWTKTTSVFLSNGLTAGVRADGRNCHDRRPVSIATDTISAANSSSTLHCDDTDIIVGIKTDVVVLPDKDKHIGLIQLGIECPEQPEEAQQLQTALTVLMMRGIDESCLLIDKDEPFAWSISIDILITGIINPSVVELSSLAIIAAFRGLWIPKVTIIPPLEEGEKPSINLEEGDSRGQDIAPLVSSLPVCVVCGINGPRMVVDVSAAEAKCCKGVLAVGVDRKGCI</sequence>
<dbReference type="Pfam" id="PF00160">
    <property type="entry name" value="Pro_isomerase"/>
    <property type="match status" value="1"/>
</dbReference>
<feature type="transmembrane region" description="Helical" evidence="5">
    <location>
        <begin position="291"/>
        <end position="312"/>
    </location>
</feature>
<dbReference type="Pfam" id="PF01138">
    <property type="entry name" value="RNase_PH"/>
    <property type="match status" value="1"/>
</dbReference>
<evidence type="ECO:0000256" key="4">
    <source>
        <dbReference type="ARBA" id="ARBA00023235"/>
    </source>
</evidence>
<dbReference type="GO" id="GO:0003755">
    <property type="term" value="F:peptidyl-prolyl cis-trans isomerase activity"/>
    <property type="evidence" value="ECO:0007669"/>
    <property type="project" value="UniProtKB-KW"/>
</dbReference>
<dbReference type="PRINTS" id="PR00153">
    <property type="entry name" value="CSAPPISMRASE"/>
</dbReference>
<dbReference type="PANTHER" id="PTHR11071">
    <property type="entry name" value="PEPTIDYL-PROLYL CIS-TRANS ISOMERASE"/>
    <property type="match status" value="1"/>
</dbReference>